<feature type="domain" description="Response regulatory" evidence="8">
    <location>
        <begin position="2"/>
        <end position="116"/>
    </location>
</feature>
<sequence>MKILLLEDDLLLNEIIEEHLEEKAYDVDCVYDGNEALDYIYERNYDIFLFDVNVPSLNGFDLLKQIRQRGINTATIFITSANLLEDVEEGFRSGCDDYIKKPFELKELDLRIENICRLHNISPIKLIKIDETTNLDANNLEVLKENNSYHITQKECDVLLYLIKRKNVAVSVDELSMNVWAYEDTPSASTIRTYIKNLRKVLNENIISNIRGVGYRFNSK</sequence>
<keyword evidence="2" id="KW-0902">Two-component regulatory system</keyword>
<dbReference type="SMART" id="SM00448">
    <property type="entry name" value="REC"/>
    <property type="match status" value="1"/>
</dbReference>
<feature type="modified residue" description="4-aspartylphosphate" evidence="6">
    <location>
        <position position="51"/>
    </location>
</feature>
<evidence type="ECO:0000256" key="1">
    <source>
        <dbReference type="ARBA" id="ARBA00022553"/>
    </source>
</evidence>
<dbReference type="Gene3D" id="3.40.50.2300">
    <property type="match status" value="1"/>
</dbReference>
<feature type="DNA-binding region" description="OmpR/PhoB-type" evidence="7">
    <location>
        <begin position="124"/>
        <end position="219"/>
    </location>
</feature>
<evidence type="ECO:0000313" key="10">
    <source>
        <dbReference type="EMBL" id="UTJ06614.1"/>
    </source>
</evidence>
<evidence type="ECO:0000256" key="5">
    <source>
        <dbReference type="ARBA" id="ARBA00023163"/>
    </source>
</evidence>
<protein>
    <submittedName>
        <fullName evidence="10">Response regulator transcription factor</fullName>
    </submittedName>
</protein>
<dbReference type="RefSeq" id="WP_254576793.1">
    <property type="nucleotide sequence ID" value="NZ_CP100595.1"/>
</dbReference>
<gene>
    <name evidence="10" type="ORF">NJU99_00550</name>
</gene>
<evidence type="ECO:0000259" key="8">
    <source>
        <dbReference type="PROSITE" id="PS50110"/>
    </source>
</evidence>
<evidence type="ECO:0000313" key="11">
    <source>
        <dbReference type="Proteomes" id="UP001060012"/>
    </source>
</evidence>
<dbReference type="InterPro" id="IPR016032">
    <property type="entry name" value="Sig_transdc_resp-reg_C-effctor"/>
</dbReference>
<dbReference type="SUPFAM" id="SSF52172">
    <property type="entry name" value="CheY-like"/>
    <property type="match status" value="1"/>
</dbReference>
<dbReference type="InterPro" id="IPR011006">
    <property type="entry name" value="CheY-like_superfamily"/>
</dbReference>
<keyword evidence="5" id="KW-0804">Transcription</keyword>
<keyword evidence="1 6" id="KW-0597">Phosphoprotein</keyword>
<dbReference type="InterPro" id="IPR001867">
    <property type="entry name" value="OmpR/PhoB-type_DNA-bd"/>
</dbReference>
<organism evidence="10 11">
    <name type="scientific">Arcobacter roscoffensis</name>
    <dbReference type="NCBI Taxonomy" id="2961520"/>
    <lineage>
        <taxon>Bacteria</taxon>
        <taxon>Pseudomonadati</taxon>
        <taxon>Campylobacterota</taxon>
        <taxon>Epsilonproteobacteria</taxon>
        <taxon>Campylobacterales</taxon>
        <taxon>Arcobacteraceae</taxon>
        <taxon>Arcobacter</taxon>
    </lineage>
</organism>
<dbReference type="InterPro" id="IPR036388">
    <property type="entry name" value="WH-like_DNA-bd_sf"/>
</dbReference>
<dbReference type="PANTHER" id="PTHR48111">
    <property type="entry name" value="REGULATOR OF RPOS"/>
    <property type="match status" value="1"/>
</dbReference>
<evidence type="ECO:0000256" key="4">
    <source>
        <dbReference type="ARBA" id="ARBA00023125"/>
    </source>
</evidence>
<dbReference type="InterPro" id="IPR039420">
    <property type="entry name" value="WalR-like"/>
</dbReference>
<dbReference type="SMART" id="SM00862">
    <property type="entry name" value="Trans_reg_C"/>
    <property type="match status" value="1"/>
</dbReference>
<keyword evidence="3" id="KW-0805">Transcription regulation</keyword>
<dbReference type="CDD" id="cd00383">
    <property type="entry name" value="trans_reg_C"/>
    <property type="match status" value="1"/>
</dbReference>
<reference evidence="10" key="1">
    <citation type="submission" date="2022-07" db="EMBL/GenBank/DDBJ databases">
        <title>Arcobacter roscoffensis sp. nov., a marine bacterium isolated from coastal seawater collected from Roscoff, France.</title>
        <authorList>
            <person name="Pascual J."/>
            <person name="Lepeaux C."/>
            <person name="Methner A."/>
            <person name="Overmann J."/>
        </authorList>
    </citation>
    <scope>NUCLEOTIDE SEQUENCE</scope>
    <source>
        <strain evidence="10">ARW1-2F2</strain>
    </source>
</reference>
<dbReference type="EMBL" id="CP100595">
    <property type="protein sequence ID" value="UTJ06614.1"/>
    <property type="molecule type" value="Genomic_DNA"/>
</dbReference>
<evidence type="ECO:0000259" key="9">
    <source>
        <dbReference type="PROSITE" id="PS51755"/>
    </source>
</evidence>
<dbReference type="Pfam" id="PF00072">
    <property type="entry name" value="Response_reg"/>
    <property type="match status" value="1"/>
</dbReference>
<dbReference type="PROSITE" id="PS50110">
    <property type="entry name" value="RESPONSE_REGULATORY"/>
    <property type="match status" value="1"/>
</dbReference>
<keyword evidence="11" id="KW-1185">Reference proteome</keyword>
<dbReference type="PANTHER" id="PTHR48111:SF21">
    <property type="entry name" value="DNA-BINDING DUAL MASTER TRANSCRIPTIONAL REGULATOR RPAA"/>
    <property type="match status" value="1"/>
</dbReference>
<proteinExistence type="predicted"/>
<accession>A0ABY5E376</accession>
<feature type="domain" description="OmpR/PhoB-type" evidence="9">
    <location>
        <begin position="124"/>
        <end position="219"/>
    </location>
</feature>
<evidence type="ECO:0000256" key="6">
    <source>
        <dbReference type="PROSITE-ProRule" id="PRU00169"/>
    </source>
</evidence>
<keyword evidence="4 7" id="KW-0238">DNA-binding</keyword>
<dbReference type="Pfam" id="PF00486">
    <property type="entry name" value="Trans_reg_C"/>
    <property type="match status" value="1"/>
</dbReference>
<dbReference type="Proteomes" id="UP001060012">
    <property type="component" value="Chromosome"/>
</dbReference>
<evidence type="ECO:0000256" key="3">
    <source>
        <dbReference type="ARBA" id="ARBA00023015"/>
    </source>
</evidence>
<dbReference type="SUPFAM" id="SSF46894">
    <property type="entry name" value="C-terminal effector domain of the bipartite response regulators"/>
    <property type="match status" value="1"/>
</dbReference>
<name>A0ABY5E376_9BACT</name>
<dbReference type="Gene3D" id="1.10.10.10">
    <property type="entry name" value="Winged helix-like DNA-binding domain superfamily/Winged helix DNA-binding domain"/>
    <property type="match status" value="1"/>
</dbReference>
<evidence type="ECO:0000256" key="7">
    <source>
        <dbReference type="PROSITE-ProRule" id="PRU01091"/>
    </source>
</evidence>
<dbReference type="PROSITE" id="PS51755">
    <property type="entry name" value="OMPR_PHOB"/>
    <property type="match status" value="1"/>
</dbReference>
<dbReference type="InterPro" id="IPR001789">
    <property type="entry name" value="Sig_transdc_resp-reg_receiver"/>
</dbReference>
<evidence type="ECO:0000256" key="2">
    <source>
        <dbReference type="ARBA" id="ARBA00023012"/>
    </source>
</evidence>